<dbReference type="InterPro" id="IPR003829">
    <property type="entry name" value="Pirin_N_dom"/>
</dbReference>
<dbReference type="AlphaFoldDB" id="A0AAD4FTE8"/>
<dbReference type="EMBL" id="AHBZ03000014">
    <property type="protein sequence ID" value="KAF7774551.1"/>
    <property type="molecule type" value="Genomic_DNA"/>
</dbReference>
<dbReference type="PANTHER" id="PTHR43212:SF3">
    <property type="entry name" value="QUERCETIN 2,3-DIOXYGENASE"/>
    <property type="match status" value="1"/>
</dbReference>
<evidence type="ECO:0000256" key="2">
    <source>
        <dbReference type="RuleBase" id="RU003457"/>
    </source>
</evidence>
<dbReference type="Proteomes" id="UP000016487">
    <property type="component" value="Unassembled WGS sequence"/>
</dbReference>
<evidence type="ECO:0000256" key="1">
    <source>
        <dbReference type="ARBA" id="ARBA00008416"/>
    </source>
</evidence>
<name>A0AAD4FTE8_9GAMM</name>
<dbReference type="Gene3D" id="2.60.120.10">
    <property type="entry name" value="Jelly Rolls"/>
    <property type="match status" value="1"/>
</dbReference>
<evidence type="ECO:0000313" key="4">
    <source>
        <dbReference type="EMBL" id="KAF7774551.1"/>
    </source>
</evidence>
<dbReference type="InterPro" id="IPR014710">
    <property type="entry name" value="RmlC-like_jellyroll"/>
</dbReference>
<dbReference type="Pfam" id="PF02678">
    <property type="entry name" value="Pirin"/>
    <property type="match status" value="1"/>
</dbReference>
<accession>A0AAD4FTE8</accession>
<comment type="caution">
    <text evidence="4">The sequence shown here is derived from an EMBL/GenBank/DDBJ whole genome shotgun (WGS) entry which is preliminary data.</text>
</comment>
<reference evidence="4" key="2">
    <citation type="submission" date="2015-03" db="EMBL/GenBank/DDBJ databases">
        <title>Genome sequence of Pseudoalteromonas citrea.</title>
        <authorList>
            <person name="Xie B.-B."/>
            <person name="Rong J.-C."/>
            <person name="Qin Q.-L."/>
            <person name="Zhang Y.-Z."/>
        </authorList>
    </citation>
    <scope>NUCLEOTIDE SEQUENCE</scope>
    <source>
        <strain evidence="4">DSM 8771</strain>
    </source>
</reference>
<evidence type="ECO:0000313" key="5">
    <source>
        <dbReference type="Proteomes" id="UP000016487"/>
    </source>
</evidence>
<evidence type="ECO:0000259" key="3">
    <source>
        <dbReference type="Pfam" id="PF02678"/>
    </source>
</evidence>
<dbReference type="InterPro" id="IPR012093">
    <property type="entry name" value="Pirin"/>
</dbReference>
<protein>
    <recommendedName>
        <fullName evidence="3">Pirin N-terminal domain-containing protein</fullName>
    </recommendedName>
</protein>
<dbReference type="InterPro" id="IPR011051">
    <property type="entry name" value="RmlC_Cupin_sf"/>
</dbReference>
<comment type="similarity">
    <text evidence="1 2">Belongs to the pirin family.</text>
</comment>
<gene>
    <name evidence="4" type="ORF">PCIT_a1015</name>
</gene>
<feature type="domain" description="Pirin N-terminal" evidence="3">
    <location>
        <begin position="66"/>
        <end position="132"/>
    </location>
</feature>
<organism evidence="4 5">
    <name type="scientific">Pseudoalteromonas citrea</name>
    <dbReference type="NCBI Taxonomy" id="43655"/>
    <lineage>
        <taxon>Bacteria</taxon>
        <taxon>Pseudomonadati</taxon>
        <taxon>Pseudomonadota</taxon>
        <taxon>Gammaproteobacteria</taxon>
        <taxon>Alteromonadales</taxon>
        <taxon>Pseudoalteromonadaceae</taxon>
        <taxon>Pseudoalteromonas</taxon>
    </lineage>
</organism>
<dbReference type="SUPFAM" id="SSF51182">
    <property type="entry name" value="RmlC-like cupins"/>
    <property type="match status" value="1"/>
</dbReference>
<sequence length="240" mass="26416">MINQYEGDNMQILTKSSLPLGGFAGLTEHRLVTDSRVFAGRKSPDTFEGIGNFVYLADARFNPMGETHMHSHKEIDVITIMMDGRISHEGSLEHGQSLVAGETQVQRAGGEGFEHNEVNPDKAKNRLLQLWVLPDELGEPAAFKHYTLRQGVTRIYGGSKKQTDTFYSSTTIDIVRLSTGEVFNENSDVLIYVSKGNALVSSGDDNCEADEGSLVRSNGIRIEAKNDIEVVVVTVVTRQV</sequence>
<reference evidence="4" key="1">
    <citation type="journal article" date="2012" name="J. Bacteriol.">
        <title>Genome sequences of type strains of seven species of the marine bacterium Pseudoalteromonas.</title>
        <authorList>
            <person name="Xie B.B."/>
            <person name="Shu Y.L."/>
            <person name="Qin Q.L."/>
            <person name="Rong J.C."/>
            <person name="Zhang X.Y."/>
            <person name="Chen X.L."/>
            <person name="Shi M."/>
            <person name="He H.L."/>
            <person name="Zhou B.C."/>
            <person name="Zhang Y.Z."/>
        </authorList>
    </citation>
    <scope>NUCLEOTIDE SEQUENCE</scope>
    <source>
        <strain evidence="4">DSM 8771</strain>
    </source>
</reference>
<dbReference type="PANTHER" id="PTHR43212">
    <property type="entry name" value="QUERCETIN 2,3-DIOXYGENASE"/>
    <property type="match status" value="1"/>
</dbReference>
<proteinExistence type="inferred from homology"/>